<feature type="domain" description="HAMP" evidence="15">
    <location>
        <begin position="381"/>
        <end position="433"/>
    </location>
</feature>
<evidence type="ECO:0000256" key="1">
    <source>
        <dbReference type="ARBA" id="ARBA00004651"/>
    </source>
</evidence>
<keyword evidence="10" id="KW-0902">Two-component regulatory system</keyword>
<feature type="transmembrane region" description="Helical" evidence="13">
    <location>
        <begin position="361"/>
        <end position="383"/>
    </location>
</feature>
<evidence type="ECO:0000256" key="9">
    <source>
        <dbReference type="ARBA" id="ARBA00022989"/>
    </source>
</evidence>
<comment type="subcellular location">
    <subcellularLocation>
        <location evidence="1">Cell membrane</location>
        <topology evidence="1">Multi-pass membrane protein</topology>
    </subcellularLocation>
</comment>
<feature type="transmembrane region" description="Helical" evidence="13">
    <location>
        <begin position="20"/>
        <end position="40"/>
    </location>
</feature>
<dbReference type="Pfam" id="PF02518">
    <property type="entry name" value="HATPase_c"/>
    <property type="match status" value="1"/>
</dbReference>
<dbReference type="CDD" id="cd00082">
    <property type="entry name" value="HisKA"/>
    <property type="match status" value="1"/>
</dbReference>
<dbReference type="InterPro" id="IPR005467">
    <property type="entry name" value="His_kinase_dom"/>
</dbReference>
<keyword evidence="9 13" id="KW-1133">Transmembrane helix</keyword>
<feature type="domain" description="Histidine kinase" evidence="14">
    <location>
        <begin position="489"/>
        <end position="742"/>
    </location>
</feature>
<evidence type="ECO:0000259" key="14">
    <source>
        <dbReference type="PROSITE" id="PS50109"/>
    </source>
</evidence>
<evidence type="ECO:0000256" key="12">
    <source>
        <dbReference type="SAM" id="Coils"/>
    </source>
</evidence>
<dbReference type="SMART" id="SM00387">
    <property type="entry name" value="HATPase_c"/>
    <property type="match status" value="1"/>
</dbReference>
<gene>
    <name evidence="16" type="primary">cckA_13</name>
    <name evidence="16" type="ORF">E5S67_04250</name>
</gene>
<evidence type="ECO:0000256" key="3">
    <source>
        <dbReference type="ARBA" id="ARBA00022553"/>
    </source>
</evidence>
<dbReference type="PANTHER" id="PTHR43065">
    <property type="entry name" value="SENSOR HISTIDINE KINASE"/>
    <property type="match status" value="1"/>
</dbReference>
<organism evidence="16 17">
    <name type="scientific">Microcoleus asticus IPMA8</name>
    <dbReference type="NCBI Taxonomy" id="2563858"/>
    <lineage>
        <taxon>Bacteria</taxon>
        <taxon>Bacillati</taxon>
        <taxon>Cyanobacteriota</taxon>
        <taxon>Cyanophyceae</taxon>
        <taxon>Oscillatoriophycideae</taxon>
        <taxon>Oscillatoriales</taxon>
        <taxon>Microcoleaceae</taxon>
        <taxon>Microcoleus</taxon>
        <taxon>Microcoleus asticus</taxon>
    </lineage>
</organism>
<dbReference type="InterPro" id="IPR003594">
    <property type="entry name" value="HATPase_dom"/>
</dbReference>
<evidence type="ECO:0000313" key="16">
    <source>
        <dbReference type="EMBL" id="NQE36485.1"/>
    </source>
</evidence>
<keyword evidence="4" id="KW-0808">Transferase</keyword>
<dbReference type="InterPro" id="IPR033479">
    <property type="entry name" value="dCache_1"/>
</dbReference>
<dbReference type="InterPro" id="IPR003660">
    <property type="entry name" value="HAMP_dom"/>
</dbReference>
<proteinExistence type="predicted"/>
<dbReference type="GO" id="GO:0016301">
    <property type="term" value="F:kinase activity"/>
    <property type="evidence" value="ECO:0007669"/>
    <property type="project" value="UniProtKB-KW"/>
</dbReference>
<evidence type="ECO:0000256" key="6">
    <source>
        <dbReference type="ARBA" id="ARBA00022741"/>
    </source>
</evidence>
<feature type="coiled-coil region" evidence="12">
    <location>
        <begin position="421"/>
        <end position="473"/>
    </location>
</feature>
<dbReference type="PANTHER" id="PTHR43065:SF10">
    <property type="entry name" value="PEROXIDE STRESS-ACTIVATED HISTIDINE KINASE MAK3"/>
    <property type="match status" value="1"/>
</dbReference>
<reference evidence="16 17" key="1">
    <citation type="journal article" date="2020" name="Sci. Rep.">
        <title>A novel cyanobacterial geosmin producer, revising GeoA distribution and dispersion patterns in Bacteria.</title>
        <authorList>
            <person name="Churro C."/>
            <person name="Semedo-Aguiar A.P."/>
            <person name="Silva A.D."/>
            <person name="Pereira-Leal J.B."/>
            <person name="Leite R.B."/>
        </authorList>
    </citation>
    <scope>NUCLEOTIDE SEQUENCE [LARGE SCALE GENOMIC DNA]</scope>
    <source>
        <strain evidence="16 17">IPMA8</strain>
    </source>
</reference>
<evidence type="ECO:0000256" key="2">
    <source>
        <dbReference type="ARBA" id="ARBA00022475"/>
    </source>
</evidence>
<keyword evidence="3" id="KW-0597">Phosphoprotein</keyword>
<dbReference type="CDD" id="cd06225">
    <property type="entry name" value="HAMP"/>
    <property type="match status" value="1"/>
</dbReference>
<keyword evidence="8" id="KW-0067">ATP-binding</keyword>
<dbReference type="Proteomes" id="UP000702425">
    <property type="component" value="Unassembled WGS sequence"/>
</dbReference>
<keyword evidence="5 13" id="KW-0812">Transmembrane</keyword>
<evidence type="ECO:0000256" key="5">
    <source>
        <dbReference type="ARBA" id="ARBA00022692"/>
    </source>
</evidence>
<dbReference type="PROSITE" id="PS50109">
    <property type="entry name" value="HIS_KIN"/>
    <property type="match status" value="1"/>
</dbReference>
<keyword evidence="2" id="KW-1003">Cell membrane</keyword>
<keyword evidence="12" id="KW-0175">Coiled coil</keyword>
<keyword evidence="7 16" id="KW-0418">Kinase</keyword>
<keyword evidence="6" id="KW-0547">Nucleotide-binding</keyword>
<evidence type="ECO:0000256" key="10">
    <source>
        <dbReference type="ARBA" id="ARBA00023012"/>
    </source>
</evidence>
<protein>
    <submittedName>
        <fullName evidence="16">Sensor kinase CckA</fullName>
    </submittedName>
</protein>
<evidence type="ECO:0000259" key="15">
    <source>
        <dbReference type="PROSITE" id="PS50885"/>
    </source>
</evidence>
<keyword evidence="17" id="KW-1185">Reference proteome</keyword>
<sequence>MPDESSPPSFPKLFKVPLQAILIVPFVVQTVGAVGIISYLSFRNGQKAVNDVAAQLRHETSDRIAQNLTHLVATPFQAFESYEAARSQNRIDLNNGRDIEKFLWRQLPAFRNLSLTAFITTNQEFFGAERQDDGAIVIRTSEVESNRALITYRTNSSGSRLEVISAGEPNFEPHQRPYYKIPVQQREATWGKVFRHVSGKTMYIAPGKPVYNQAGELQGVWMASLNLSMIGDFLRSLKIGTTGQSFILERSGEMIATSTGEKPFRYYPDKVVQLPEERVERLNAIDSENSTTQKTSQFLLEKFQDFDQIQGFQQLEFSINGTRQFVQVAPFRDGRGIDWLVVVTVPESDFMAQINANTQSTILLSLLALAISLGIGILTTRWITQPILQLNQASSAMAAGSLSQAVTESSVYELQELTQSFNRMAQQLQESFNTLEQANEQLEHRVEERTAELKAAKDEVETALRELQLAQTQLIQSEKMSSLGLLVAGVAHEINNPVNFIYGNLSHADEYTQELLKLVQAYQTHYPEPPAAIAQQSKAMDLDFMVNDLSKLIESMKEGARRIQEIVLALRTFSRLDEAEVKSINIHDGIDSTLVILGNRLKPKPNHPGIEILRNYGSLPLVECYPGPLNQVFMNILSNAIDAIEIAFKQGKQMTPAISIHTALIDESRAQIRIGDNGIGIPEAIKQQIFDPFFTTKPVGSGTGMGLAMSYQIVTDRHQGTLSCSSHSGEGTEFVIQIPLKQNFRDEELYRE</sequence>
<name>A0ABX2D4B7_9CYAN</name>
<evidence type="ECO:0000256" key="11">
    <source>
        <dbReference type="ARBA" id="ARBA00023136"/>
    </source>
</evidence>
<dbReference type="SMART" id="SM00304">
    <property type="entry name" value="HAMP"/>
    <property type="match status" value="1"/>
</dbReference>
<dbReference type="Pfam" id="PF02743">
    <property type="entry name" value="dCache_1"/>
    <property type="match status" value="1"/>
</dbReference>
<comment type="caution">
    <text evidence="16">The sequence shown here is derived from an EMBL/GenBank/DDBJ whole genome shotgun (WGS) entry which is preliminary data.</text>
</comment>
<evidence type="ECO:0000256" key="13">
    <source>
        <dbReference type="SAM" id="Phobius"/>
    </source>
</evidence>
<evidence type="ECO:0000313" key="17">
    <source>
        <dbReference type="Proteomes" id="UP000702425"/>
    </source>
</evidence>
<evidence type="ECO:0000256" key="4">
    <source>
        <dbReference type="ARBA" id="ARBA00022679"/>
    </source>
</evidence>
<dbReference type="PROSITE" id="PS50885">
    <property type="entry name" value="HAMP"/>
    <property type="match status" value="1"/>
</dbReference>
<evidence type="ECO:0000256" key="8">
    <source>
        <dbReference type="ARBA" id="ARBA00022840"/>
    </source>
</evidence>
<dbReference type="EMBL" id="SRRZ01000087">
    <property type="protein sequence ID" value="NQE36485.1"/>
    <property type="molecule type" value="Genomic_DNA"/>
</dbReference>
<keyword evidence="11 13" id="KW-0472">Membrane</keyword>
<dbReference type="SMART" id="SM00388">
    <property type="entry name" value="HisKA"/>
    <property type="match status" value="1"/>
</dbReference>
<dbReference type="InterPro" id="IPR003661">
    <property type="entry name" value="HisK_dim/P_dom"/>
</dbReference>
<evidence type="ECO:0000256" key="7">
    <source>
        <dbReference type="ARBA" id="ARBA00022777"/>
    </source>
</evidence>
<accession>A0ABX2D4B7</accession>
<dbReference type="Pfam" id="PF00672">
    <property type="entry name" value="HAMP"/>
    <property type="match status" value="1"/>
</dbReference>